<feature type="chain" id="PRO_5045270379" description="Secreted protein" evidence="2">
    <location>
        <begin position="28"/>
        <end position="121"/>
    </location>
</feature>
<keyword evidence="2" id="KW-0732">Signal</keyword>
<feature type="compositionally biased region" description="Low complexity" evidence="1">
    <location>
        <begin position="74"/>
        <end position="85"/>
    </location>
</feature>
<proteinExistence type="predicted"/>
<organism evidence="3 4">
    <name type="scientific">Streptomyces sirii</name>
    <dbReference type="NCBI Taxonomy" id="3127701"/>
    <lineage>
        <taxon>Bacteria</taxon>
        <taxon>Bacillati</taxon>
        <taxon>Actinomycetota</taxon>
        <taxon>Actinomycetes</taxon>
        <taxon>Kitasatosporales</taxon>
        <taxon>Streptomycetaceae</taxon>
        <taxon>Streptomyces</taxon>
    </lineage>
</organism>
<feature type="signal peptide" evidence="2">
    <location>
        <begin position="1"/>
        <end position="27"/>
    </location>
</feature>
<evidence type="ECO:0000313" key="4">
    <source>
        <dbReference type="Proteomes" id="UP001626628"/>
    </source>
</evidence>
<reference evidence="3 4" key="1">
    <citation type="submission" date="2024-03" db="EMBL/GenBank/DDBJ databases">
        <title>The complete genome of Streptomyces sirii sp.nov.</title>
        <authorList>
            <person name="Zakalyukina Y.V."/>
            <person name="Belik A.R."/>
            <person name="Biryukov M.V."/>
            <person name="Baturina O.A."/>
            <person name="Kabilov M.R."/>
        </authorList>
    </citation>
    <scope>NUCLEOTIDE SEQUENCE [LARGE SCALE GENOMIC DNA]</scope>
    <source>
        <strain evidence="3 4">BP-8</strain>
    </source>
</reference>
<feature type="region of interest" description="Disordered" evidence="1">
    <location>
        <begin position="35"/>
        <end position="85"/>
    </location>
</feature>
<sequence>MTRARTVQALLGMLAAALLVLQLFAHGARGTEAHLAAPAGTGGQAVSFDHPPVPEEASGHHWTTRSRQDPEGVPTPSAVPDAPSPVAVTVVAAPEASGAVRHGDTEASGDRSRAALQVFRC</sequence>
<dbReference type="Proteomes" id="UP001626628">
    <property type="component" value="Chromosome"/>
</dbReference>
<protein>
    <recommendedName>
        <fullName evidence="5">Secreted protein</fullName>
    </recommendedName>
</protein>
<keyword evidence="4" id="KW-1185">Reference proteome</keyword>
<dbReference type="RefSeq" id="WP_399145368.1">
    <property type="nucleotide sequence ID" value="NZ_CP147982.1"/>
</dbReference>
<evidence type="ECO:0008006" key="5">
    <source>
        <dbReference type="Google" id="ProtNLM"/>
    </source>
</evidence>
<accession>A0ABZ2QXV7</accession>
<evidence type="ECO:0000313" key="3">
    <source>
        <dbReference type="EMBL" id="WXK80815.1"/>
    </source>
</evidence>
<gene>
    <name evidence="3" type="ORF">WAB15_35045</name>
</gene>
<name>A0ABZ2QXV7_9ACTN</name>
<evidence type="ECO:0000256" key="2">
    <source>
        <dbReference type="SAM" id="SignalP"/>
    </source>
</evidence>
<dbReference type="EMBL" id="CP147982">
    <property type="protein sequence ID" value="WXK80815.1"/>
    <property type="molecule type" value="Genomic_DNA"/>
</dbReference>
<evidence type="ECO:0000256" key="1">
    <source>
        <dbReference type="SAM" id="MobiDB-lite"/>
    </source>
</evidence>